<protein>
    <submittedName>
        <fullName evidence="1">Trichosetin biosynthesis cluster Mfsp transporter</fullName>
    </submittedName>
</protein>
<evidence type="ECO:0000313" key="2">
    <source>
        <dbReference type="Proteomes" id="UP001152531"/>
    </source>
</evidence>
<reference evidence="1" key="1">
    <citation type="submission" date="2022-06" db="EMBL/GenBank/DDBJ databases">
        <authorList>
            <person name="Legras J.-L."/>
            <person name="Devillers H."/>
            <person name="Grondin C."/>
        </authorList>
    </citation>
    <scope>NUCLEOTIDE SEQUENCE</scope>
    <source>
        <strain evidence="1">CLIB 1444</strain>
    </source>
</reference>
<accession>A0ACA9YBA2</accession>
<name>A0ACA9YBA2_9ASCO</name>
<sequence>MATKNEIVVTAKDTSDAVELDNSLDNPSDTINKYDRFTRNQKRLYLFIVTVACFLSPISTTMFLPAVPEIAAQFHTTGTTINISNAVYCVVMAISPLIVGTLCKSYGKRYMSLVCSLGYSIASYVVSQSQNLTMFFIFRAFMAIFGTAYFSIGSMIVADIYIPEERGTASGLLMLGAQAGLAIAAVFGGIITHYSKWNTIFLLLGSMGAFVFILSFMFLKETSVTVELFEYRKETGKKFKFFTFNPFRPVILTRFLPVFLSCFAPGVILYNMFCLLVPITYVIKGNLHIESTILISLFYLAPGTGFVIGSILGGWYSDYTVRKFKKMRGRRIPEDRLSASLIFLGFFSPISILIYGWSLEKDLGGIALPVIMMFINGISQCMAIPNVNSYSIDASPQIAPDWIANSFFLRFLFSAVANGTVLVQINTIGIGWTCTITAFILWLGFTTTGILFLWGEKLRNRSFPQFQDQ</sequence>
<dbReference type="Proteomes" id="UP001152531">
    <property type="component" value="Unassembled WGS sequence"/>
</dbReference>
<proteinExistence type="predicted"/>
<comment type="caution">
    <text evidence="1">The sequence shown here is derived from an EMBL/GenBank/DDBJ whole genome shotgun (WGS) entry which is preliminary data.</text>
</comment>
<organism evidence="1 2">
    <name type="scientific">[Candida] jaroonii</name>
    <dbReference type="NCBI Taxonomy" id="467808"/>
    <lineage>
        <taxon>Eukaryota</taxon>
        <taxon>Fungi</taxon>
        <taxon>Dikarya</taxon>
        <taxon>Ascomycota</taxon>
        <taxon>Saccharomycotina</taxon>
        <taxon>Pichiomycetes</taxon>
        <taxon>Debaryomycetaceae</taxon>
        <taxon>Yamadazyma</taxon>
    </lineage>
</organism>
<evidence type="ECO:0000313" key="1">
    <source>
        <dbReference type="EMBL" id="CAH6722029.1"/>
    </source>
</evidence>
<keyword evidence="2" id="KW-1185">Reference proteome</keyword>
<dbReference type="EMBL" id="CALSDN010000008">
    <property type="protein sequence ID" value="CAH6722029.1"/>
    <property type="molecule type" value="Genomic_DNA"/>
</dbReference>
<gene>
    <name evidence="1" type="ORF">CLIB1444_08S00254</name>
</gene>